<keyword evidence="4" id="KW-1185">Reference proteome</keyword>
<dbReference type="Proteomes" id="UP000308768">
    <property type="component" value="Unassembled WGS sequence"/>
</dbReference>
<accession>A0A4U0XRW6</accession>
<evidence type="ECO:0000313" key="3">
    <source>
        <dbReference type="EMBL" id="TKA79317.1"/>
    </source>
</evidence>
<dbReference type="EMBL" id="NAJN01000104">
    <property type="protein sequence ID" value="TKA79317.1"/>
    <property type="molecule type" value="Genomic_DNA"/>
</dbReference>
<feature type="compositionally biased region" description="Low complexity" evidence="1">
    <location>
        <begin position="544"/>
        <end position="553"/>
    </location>
</feature>
<comment type="caution">
    <text evidence="3">The sequence shown here is derived from an EMBL/GenBank/DDBJ whole genome shotgun (WGS) entry which is preliminary data.</text>
</comment>
<feature type="compositionally biased region" description="Basic and acidic residues" evidence="1">
    <location>
        <begin position="572"/>
        <end position="583"/>
    </location>
</feature>
<dbReference type="PROSITE" id="PS51819">
    <property type="entry name" value="VOC"/>
    <property type="match status" value="1"/>
</dbReference>
<organism evidence="3 4">
    <name type="scientific">Cryomyces minteri</name>
    <dbReference type="NCBI Taxonomy" id="331657"/>
    <lineage>
        <taxon>Eukaryota</taxon>
        <taxon>Fungi</taxon>
        <taxon>Dikarya</taxon>
        <taxon>Ascomycota</taxon>
        <taxon>Pezizomycotina</taxon>
        <taxon>Dothideomycetes</taxon>
        <taxon>Dothideomycetes incertae sedis</taxon>
        <taxon>Cryomyces</taxon>
    </lineage>
</organism>
<feature type="compositionally biased region" description="Basic and acidic residues" evidence="1">
    <location>
        <begin position="525"/>
        <end position="535"/>
    </location>
</feature>
<dbReference type="InterPro" id="IPR037523">
    <property type="entry name" value="VOC_core"/>
</dbReference>
<dbReference type="Gene3D" id="3.10.180.10">
    <property type="entry name" value="2,3-Dihydroxybiphenyl 1,2-Dioxygenase, domain 1"/>
    <property type="match status" value="1"/>
</dbReference>
<dbReference type="PANTHER" id="PTHR35006:SF3">
    <property type="entry name" value="GLYOXALASE FAMILY PROTEIN (AFU_ORTHOLOGUE AFUA_3G06020)"/>
    <property type="match status" value="1"/>
</dbReference>
<dbReference type="STRING" id="331657.A0A4U0XRW6"/>
<feature type="region of interest" description="Disordered" evidence="1">
    <location>
        <begin position="525"/>
        <end position="643"/>
    </location>
</feature>
<feature type="compositionally biased region" description="Basic and acidic residues" evidence="1">
    <location>
        <begin position="279"/>
        <end position="292"/>
    </location>
</feature>
<evidence type="ECO:0000313" key="4">
    <source>
        <dbReference type="Proteomes" id="UP000308768"/>
    </source>
</evidence>
<gene>
    <name evidence="3" type="ORF">B0A49_03557</name>
</gene>
<feature type="compositionally biased region" description="Basic and acidic residues" evidence="1">
    <location>
        <begin position="430"/>
        <end position="443"/>
    </location>
</feature>
<dbReference type="SUPFAM" id="SSF54593">
    <property type="entry name" value="Glyoxalase/Bleomycin resistance protein/Dihydroxybiphenyl dioxygenase"/>
    <property type="match status" value="1"/>
</dbReference>
<feature type="domain" description="VOC" evidence="2">
    <location>
        <begin position="2"/>
        <end position="120"/>
    </location>
</feature>
<dbReference type="CDD" id="cd07262">
    <property type="entry name" value="VOC_like"/>
    <property type="match status" value="1"/>
</dbReference>
<dbReference type="InterPro" id="IPR029068">
    <property type="entry name" value="Glyas_Bleomycin-R_OHBP_Dase"/>
</dbReference>
<evidence type="ECO:0000259" key="2">
    <source>
        <dbReference type="PROSITE" id="PS51819"/>
    </source>
</evidence>
<proteinExistence type="predicted"/>
<feature type="region of interest" description="Disordered" evidence="1">
    <location>
        <begin position="408"/>
        <end position="511"/>
    </location>
</feature>
<dbReference type="PANTHER" id="PTHR35006">
    <property type="entry name" value="GLYOXALASE FAMILY PROTEIN (AFU_ORTHOLOGUE AFUA_5G14830)"/>
    <property type="match status" value="1"/>
</dbReference>
<name>A0A4U0XRW6_9PEZI</name>
<feature type="compositionally biased region" description="Low complexity" evidence="1">
    <location>
        <begin position="620"/>
        <end position="630"/>
    </location>
</feature>
<feature type="compositionally biased region" description="Low complexity" evidence="1">
    <location>
        <begin position="449"/>
        <end position="464"/>
    </location>
</feature>
<protein>
    <recommendedName>
        <fullName evidence="2">VOC domain-containing protein</fullName>
    </recommendedName>
</protein>
<dbReference type="OrthoDB" id="10249419at2759"/>
<sequence length="643" mass="67032">MPVSHIGLTVAHLPTSCSFFLAALQPLGYRFIGHQGGQIGFGTNGSADFFLCQETLGAKAGVSHIAFSAPSPAAVRDFYAAALTAGGRLGRSPASRDEADGSFNAAVLDFDGNGIEDVYRDGGGRSADADGSDVFDHARVLGGRQSVADGEDSEEGSAVSGGVVRTKTRTASMLYRSATRSVTPSRVPSIGRSVSAPSVPVPVFEAIGDAPSEALIETLLGTAAGAAVAYAIYKVEDESVRAEAAYYASVKLRTHSSPSRTSRTGRDVTPQTGQRPRRGSNERGSHRGDETAAPRAYSAAVSARSAHSHRPLAIEAPPVPRSTTEHRYYSRTLISQGPSRLAQRQIEYVPAPASVAGRSRASTHRSTSSPKVLAPLAEGACVDARSVRGRASVSVVWTFVPEEQNRAMAPYTEQDRRSSAASVVSRRSQRHGDSKPAQSDHARAVPGYSNSSSTRSSDTVVSLSRHGRGSCPARRPSHVSAADVPTPPPRAPSSVSAAGVPAPPSPVGSGSALVRITSAAADRVAGIDRGEREDGVETDTLAPSDSISRTGSRSSRKGRTGKASSVPGIWQDMHDEPLKDMDPHCLTSSSRIALNPTVPPAARDEPISHGPLILSQDTDGSAAAAEPGRAGARRSTPRAAQHE</sequence>
<reference evidence="3 4" key="1">
    <citation type="submission" date="2017-03" db="EMBL/GenBank/DDBJ databases">
        <title>Genomes of endolithic fungi from Antarctica.</title>
        <authorList>
            <person name="Coleine C."/>
            <person name="Masonjones S."/>
            <person name="Stajich J.E."/>
        </authorList>
    </citation>
    <scope>NUCLEOTIDE SEQUENCE [LARGE SCALE GENOMIC DNA]</scope>
    <source>
        <strain evidence="3 4">CCFEE 5187</strain>
    </source>
</reference>
<evidence type="ECO:0000256" key="1">
    <source>
        <dbReference type="SAM" id="MobiDB-lite"/>
    </source>
</evidence>
<feature type="compositionally biased region" description="Low complexity" evidence="1">
    <location>
        <begin position="293"/>
        <end position="305"/>
    </location>
</feature>
<dbReference type="AlphaFoldDB" id="A0A4U0XRW6"/>
<feature type="region of interest" description="Disordered" evidence="1">
    <location>
        <begin position="252"/>
        <end position="325"/>
    </location>
</feature>